<dbReference type="EMBL" id="JAGPXC010000001">
    <property type="protein sequence ID" value="KAH6658961.1"/>
    <property type="molecule type" value="Genomic_DNA"/>
</dbReference>
<dbReference type="RefSeq" id="XP_045963092.1">
    <property type="nucleotide sequence ID" value="XM_046095776.1"/>
</dbReference>
<keyword evidence="2" id="KW-1185">Reference proteome</keyword>
<proteinExistence type="predicted"/>
<evidence type="ECO:0000313" key="1">
    <source>
        <dbReference type="EMBL" id="KAH6658961.1"/>
    </source>
</evidence>
<gene>
    <name evidence="1" type="ORF">BKA67DRAFT_2550</name>
</gene>
<name>A0A9P8UUX0_9PEZI</name>
<accession>A0A9P8UUX0</accession>
<dbReference type="Proteomes" id="UP000758603">
    <property type="component" value="Unassembled WGS sequence"/>
</dbReference>
<protein>
    <submittedName>
        <fullName evidence="1">Uncharacterized protein</fullName>
    </submittedName>
</protein>
<dbReference type="AlphaFoldDB" id="A0A9P8UUX0"/>
<dbReference type="OrthoDB" id="47007at2759"/>
<reference evidence="1" key="1">
    <citation type="journal article" date="2021" name="Nat. Commun.">
        <title>Genetic determinants of endophytism in the Arabidopsis root mycobiome.</title>
        <authorList>
            <person name="Mesny F."/>
            <person name="Miyauchi S."/>
            <person name="Thiergart T."/>
            <person name="Pickel B."/>
            <person name="Atanasova L."/>
            <person name="Karlsson M."/>
            <person name="Huettel B."/>
            <person name="Barry K.W."/>
            <person name="Haridas S."/>
            <person name="Chen C."/>
            <person name="Bauer D."/>
            <person name="Andreopoulos W."/>
            <person name="Pangilinan J."/>
            <person name="LaButti K."/>
            <person name="Riley R."/>
            <person name="Lipzen A."/>
            <person name="Clum A."/>
            <person name="Drula E."/>
            <person name="Henrissat B."/>
            <person name="Kohler A."/>
            <person name="Grigoriev I.V."/>
            <person name="Martin F.M."/>
            <person name="Hacquard S."/>
        </authorList>
    </citation>
    <scope>NUCLEOTIDE SEQUENCE</scope>
    <source>
        <strain evidence="1">MPI-SDFR-AT-0073</strain>
    </source>
</reference>
<comment type="caution">
    <text evidence="1">The sequence shown here is derived from an EMBL/GenBank/DDBJ whole genome shotgun (WGS) entry which is preliminary data.</text>
</comment>
<dbReference type="GeneID" id="70124669"/>
<evidence type="ECO:0000313" key="2">
    <source>
        <dbReference type="Proteomes" id="UP000758603"/>
    </source>
</evidence>
<organism evidence="1 2">
    <name type="scientific">Truncatella angustata</name>
    <dbReference type="NCBI Taxonomy" id="152316"/>
    <lineage>
        <taxon>Eukaryota</taxon>
        <taxon>Fungi</taxon>
        <taxon>Dikarya</taxon>
        <taxon>Ascomycota</taxon>
        <taxon>Pezizomycotina</taxon>
        <taxon>Sordariomycetes</taxon>
        <taxon>Xylariomycetidae</taxon>
        <taxon>Amphisphaeriales</taxon>
        <taxon>Sporocadaceae</taxon>
        <taxon>Truncatella</taxon>
    </lineage>
</organism>
<sequence length="134" mass="15326">MDVSTDSDTSEDVLVRSPTQDIQVKNVPAIVTWQASDGQVQLLEHLDFVLVYKHDSKQALIRLQTALKLRRESAKPNIFILAKPTEVEKLDCIRNDSDETLTEAETEQYRVAREKLGSSAYTLRFSLRTCCRWV</sequence>